<dbReference type="AlphaFoldDB" id="A0A7K0ESF9"/>
<dbReference type="SUPFAM" id="SSF52540">
    <property type="entry name" value="P-loop containing nucleoside triphosphate hydrolases"/>
    <property type="match status" value="1"/>
</dbReference>
<dbReference type="Proteomes" id="UP000441754">
    <property type="component" value="Unassembled WGS sequence"/>
</dbReference>
<dbReference type="InterPro" id="IPR038727">
    <property type="entry name" value="NadR/Ttd14_AAA_dom"/>
</dbReference>
<reference evidence="2 3" key="1">
    <citation type="journal article" date="2018" name="Antonie Van Leeuwenhoek">
        <title>Larkinella terrae sp. nov., isolated from soil on Jeju Island, South Korea.</title>
        <authorList>
            <person name="Ten L.N."/>
            <person name="Jeon J."/>
            <person name="Park S.J."/>
            <person name="Park S."/>
            <person name="Lee S.Y."/>
            <person name="Kim M.K."/>
            <person name="Jung H.Y."/>
        </authorList>
    </citation>
    <scope>NUCLEOTIDE SEQUENCE [LARGE SCALE GENOMIC DNA]</scope>
    <source>
        <strain evidence="2 3">KCTC 52001</strain>
    </source>
</reference>
<sequence>MKIVITGTYCSGKTTLCYDLIQAIPNCKLLLEEAREISDLIPPDGWSLPAIREYLLVRQILNEKRNEKDDKLLICDNGVHGNLAHDSLLTKEVNNILLLDQLDHINYDLVFFCDHHEVAIEQDGVRLVDPFLRERAAEEILKFIELLGSKPIILFGDREQRVRAVLRHLPFNMTN</sequence>
<proteinExistence type="predicted"/>
<organism evidence="2 3">
    <name type="scientific">Larkinella terrae</name>
    <dbReference type="NCBI Taxonomy" id="2025311"/>
    <lineage>
        <taxon>Bacteria</taxon>
        <taxon>Pseudomonadati</taxon>
        <taxon>Bacteroidota</taxon>
        <taxon>Cytophagia</taxon>
        <taxon>Cytophagales</taxon>
        <taxon>Spirosomataceae</taxon>
        <taxon>Larkinella</taxon>
    </lineage>
</organism>
<dbReference type="RefSeq" id="WP_154178064.1">
    <property type="nucleotide sequence ID" value="NZ_WJXZ01000014.1"/>
</dbReference>
<keyword evidence="3" id="KW-1185">Reference proteome</keyword>
<dbReference type="Gene3D" id="3.40.50.300">
    <property type="entry name" value="P-loop containing nucleotide triphosphate hydrolases"/>
    <property type="match status" value="1"/>
</dbReference>
<accession>A0A7K0ESF9</accession>
<evidence type="ECO:0000259" key="1">
    <source>
        <dbReference type="Pfam" id="PF13521"/>
    </source>
</evidence>
<feature type="domain" description="NadR/Ttd14 AAA" evidence="1">
    <location>
        <begin position="2"/>
        <end position="161"/>
    </location>
</feature>
<gene>
    <name evidence="2" type="ORF">GJJ30_25880</name>
</gene>
<comment type="caution">
    <text evidence="2">The sequence shown here is derived from an EMBL/GenBank/DDBJ whole genome shotgun (WGS) entry which is preliminary data.</text>
</comment>
<protein>
    <submittedName>
        <fullName evidence="2">AAA family ATPase</fullName>
    </submittedName>
</protein>
<evidence type="ECO:0000313" key="3">
    <source>
        <dbReference type="Proteomes" id="UP000441754"/>
    </source>
</evidence>
<dbReference type="InterPro" id="IPR027417">
    <property type="entry name" value="P-loop_NTPase"/>
</dbReference>
<dbReference type="EMBL" id="WJXZ01000014">
    <property type="protein sequence ID" value="MRS64755.1"/>
    <property type="molecule type" value="Genomic_DNA"/>
</dbReference>
<evidence type="ECO:0000313" key="2">
    <source>
        <dbReference type="EMBL" id="MRS64755.1"/>
    </source>
</evidence>
<dbReference type="Pfam" id="PF13521">
    <property type="entry name" value="AAA_28"/>
    <property type="match status" value="1"/>
</dbReference>
<name>A0A7K0ESF9_9BACT</name>
<dbReference type="OrthoDB" id="4523277at2"/>